<evidence type="ECO:0000313" key="3">
    <source>
        <dbReference type="Proteomes" id="UP001204953"/>
    </source>
</evidence>
<dbReference type="Proteomes" id="UP001204953">
    <property type="component" value="Unassembled WGS sequence"/>
</dbReference>
<gene>
    <name evidence="2" type="ORF">NJ959_14150</name>
</gene>
<comment type="caution">
    <text evidence="2">The sequence shown here is derived from an EMBL/GenBank/DDBJ whole genome shotgun (WGS) entry which is preliminary data.</text>
</comment>
<dbReference type="EMBL" id="JAMZMM010000127">
    <property type="protein sequence ID" value="MCP2729591.1"/>
    <property type="molecule type" value="Genomic_DNA"/>
</dbReference>
<dbReference type="Gene3D" id="1.25.40.10">
    <property type="entry name" value="Tetratricopeptide repeat domain"/>
    <property type="match status" value="2"/>
</dbReference>
<dbReference type="SMART" id="SM00028">
    <property type="entry name" value="TPR"/>
    <property type="match status" value="8"/>
</dbReference>
<dbReference type="PANTHER" id="PTHR10098">
    <property type="entry name" value="RAPSYN-RELATED"/>
    <property type="match status" value="1"/>
</dbReference>
<dbReference type="Pfam" id="PF13424">
    <property type="entry name" value="TPR_12"/>
    <property type="match status" value="1"/>
</dbReference>
<sequence>MSNNNNTPTIQQSFTQDIANLEQQARQLYEAGELEKAVEILKQIATEAANHGDKITQARIQRNLALVYQKQGKITLGNEAIAESLKILETGDNLINSKEVTRLLAQTLEVQGELQLALGESQTALETWKKTAEIYQEIEDIDGINRSKINQAQALQKLGLYRQAIRTLTEVGNTLKIQPDSIVKAKGLQSLGEALRVVGMLTPSQEILQQSLAVAEKLQVPDSIAATLISLGNVAYMEKETDKALDFYQRAAKEADSATTQIQANLNQLRVFVEQKQLSNASVLANTIKSNLDKLTPSQNSIYARINLAESLIKLENKGDVAKVLATALAEARSIQDKRGESYALGSLGELYEENKQWEDAQKLTQEALILAQVSNAADIAYRWQWQLGRILRYQKDREGAIASYTEAVKTLKSLRSDLVAVTSDVQFSFRESVEPVYRQLVALLLEPNEEGTKQEDLAKARATIESLQLAELDNFFRDACIDAKPAQIDNIDQTAAIFYPIILKERLEVILALPGQPLRNYSTPLPEEEINKTLNALRDSIIIPRLQLSIKNLLVPAKQLYDWLISPVAGELAASGVKTLVFVPDGAIRNVPLSALYDGKQYLIEKYSIAIAPGLQLIDPQPLVREKLNILAFGLSEARQNFAALPNVKFELENIQKEIPGQVLLDEAFTNVNFQKAIESSSSPVVHLATHGEFSSDADNTFVLAWDERIPAREFAQLLRNEEGNKTNPIELLVLSACQTAEGDNRAALGLAGVAVRAGARSTLASLWFVSDRATSLLMSKFYQELTGTQDTKAESLRQAQLSILQQKKFAHPYYWAAFILVGNWL</sequence>
<protein>
    <submittedName>
        <fullName evidence="2">CHAT domain-containing protein</fullName>
    </submittedName>
</protein>
<dbReference type="InterPro" id="IPR024983">
    <property type="entry name" value="CHAT_dom"/>
</dbReference>
<dbReference type="AlphaFoldDB" id="A0AAE3GTG4"/>
<dbReference type="Pfam" id="PF12770">
    <property type="entry name" value="CHAT"/>
    <property type="match status" value="1"/>
</dbReference>
<keyword evidence="3" id="KW-1185">Reference proteome</keyword>
<dbReference type="InterPro" id="IPR011990">
    <property type="entry name" value="TPR-like_helical_dom_sf"/>
</dbReference>
<evidence type="ECO:0000313" key="2">
    <source>
        <dbReference type="EMBL" id="MCP2729591.1"/>
    </source>
</evidence>
<proteinExistence type="predicted"/>
<dbReference type="SUPFAM" id="SSF48452">
    <property type="entry name" value="TPR-like"/>
    <property type="match status" value="3"/>
</dbReference>
<dbReference type="RefSeq" id="WP_254012374.1">
    <property type="nucleotide sequence ID" value="NZ_JAMZMM010000127.1"/>
</dbReference>
<dbReference type="PANTHER" id="PTHR10098:SF112">
    <property type="entry name" value="SLR0380 PROTEIN"/>
    <property type="match status" value="1"/>
</dbReference>
<feature type="domain" description="CHAT" evidence="1">
    <location>
        <begin position="557"/>
        <end position="825"/>
    </location>
</feature>
<evidence type="ECO:0000259" key="1">
    <source>
        <dbReference type="Pfam" id="PF12770"/>
    </source>
</evidence>
<reference evidence="2" key="1">
    <citation type="submission" date="2022-06" db="EMBL/GenBank/DDBJ databases">
        <title>New cyanobacteria of genus Symplocastrum in benthos of Lake Baikal.</title>
        <authorList>
            <person name="Sorokovikova E."/>
            <person name="Tikhonova I."/>
            <person name="Krasnopeev A."/>
            <person name="Evseev P."/>
            <person name="Gladkikh A."/>
            <person name="Belykh O."/>
        </authorList>
    </citation>
    <scope>NUCLEOTIDE SEQUENCE</scope>
    <source>
        <strain evidence="2">BBK-W-15</strain>
    </source>
</reference>
<organism evidence="2 3">
    <name type="scientific">Limnofasciculus baicalensis BBK-W-15</name>
    <dbReference type="NCBI Taxonomy" id="2699891"/>
    <lineage>
        <taxon>Bacteria</taxon>
        <taxon>Bacillati</taxon>
        <taxon>Cyanobacteriota</taxon>
        <taxon>Cyanophyceae</taxon>
        <taxon>Coleofasciculales</taxon>
        <taxon>Coleofasciculaceae</taxon>
        <taxon>Limnofasciculus</taxon>
        <taxon>Limnofasciculus baicalensis</taxon>
    </lineage>
</organism>
<dbReference type="InterPro" id="IPR019734">
    <property type="entry name" value="TPR_rpt"/>
</dbReference>
<name>A0AAE3GTG4_9CYAN</name>
<accession>A0AAE3GTG4</accession>